<dbReference type="Proteomes" id="UP000719412">
    <property type="component" value="Unassembled WGS sequence"/>
</dbReference>
<reference evidence="1" key="1">
    <citation type="journal article" date="2020" name="J Insects Food Feed">
        <title>The yellow mealworm (Tenebrio molitor) genome: a resource for the emerging insects as food and feed industry.</title>
        <authorList>
            <person name="Eriksson T."/>
            <person name="Andere A."/>
            <person name="Kelstrup H."/>
            <person name="Emery V."/>
            <person name="Picard C."/>
        </authorList>
    </citation>
    <scope>NUCLEOTIDE SEQUENCE</scope>
    <source>
        <strain evidence="1">Stoneville</strain>
        <tissue evidence="1">Whole head</tissue>
    </source>
</reference>
<protein>
    <submittedName>
        <fullName evidence="1">Uncharacterized protein</fullName>
    </submittedName>
</protein>
<reference evidence="1" key="2">
    <citation type="submission" date="2021-08" db="EMBL/GenBank/DDBJ databases">
        <authorList>
            <person name="Eriksson T."/>
        </authorList>
    </citation>
    <scope>NUCLEOTIDE SEQUENCE</scope>
    <source>
        <strain evidence="1">Stoneville</strain>
        <tissue evidence="1">Whole head</tissue>
    </source>
</reference>
<accession>A0A8J6H9X8</accession>
<proteinExistence type="predicted"/>
<dbReference type="AlphaFoldDB" id="A0A8J6H9X8"/>
<evidence type="ECO:0000313" key="2">
    <source>
        <dbReference type="Proteomes" id="UP000719412"/>
    </source>
</evidence>
<keyword evidence="2" id="KW-1185">Reference proteome</keyword>
<gene>
    <name evidence="1" type="ORF">GEV33_012088</name>
</gene>
<name>A0A8J6H9X8_TENMO</name>
<organism evidence="1 2">
    <name type="scientific">Tenebrio molitor</name>
    <name type="common">Yellow mealworm beetle</name>
    <dbReference type="NCBI Taxonomy" id="7067"/>
    <lineage>
        <taxon>Eukaryota</taxon>
        <taxon>Metazoa</taxon>
        <taxon>Ecdysozoa</taxon>
        <taxon>Arthropoda</taxon>
        <taxon>Hexapoda</taxon>
        <taxon>Insecta</taxon>
        <taxon>Pterygota</taxon>
        <taxon>Neoptera</taxon>
        <taxon>Endopterygota</taxon>
        <taxon>Coleoptera</taxon>
        <taxon>Polyphaga</taxon>
        <taxon>Cucujiformia</taxon>
        <taxon>Tenebrionidae</taxon>
        <taxon>Tenebrio</taxon>
    </lineage>
</organism>
<comment type="caution">
    <text evidence="1">The sequence shown here is derived from an EMBL/GenBank/DDBJ whole genome shotgun (WGS) entry which is preliminary data.</text>
</comment>
<evidence type="ECO:0000313" key="1">
    <source>
        <dbReference type="EMBL" id="KAH0810703.1"/>
    </source>
</evidence>
<sequence length="356" mass="40581">MVSQSLVFFQTAKAFPTTLTFLSPHVCQKSIRFSQRPQLLIPNVSCNTSVSHFKLPTNTSDTDNRRRAFDFLIVEFSRRRTGRKFPNHRSFRLFLTHDRPTNVTFTFDAFSVPTRPIGLRRRRFIPSSIRISSATATSLGFLSFLRQEYEDRILQTWQRHCRREKEEKERGCTASSARIFAMQCRRNEMQQLVLSKVRRRWRRDEEDVSIAAIVGNLLLCTQAARPRCPGKTPISTPSVPTTAAFIFDVALRLLAPDADAGFRQFAPRKCRNAAAPHTKRTALPTLILFSEFPRIHVESDPGINMPKPAKNDRTVRRWKSCKNVHLEKVCGGASATTESSQSRVLADDDVEVAIVD</sequence>
<dbReference type="EMBL" id="JABDTM020027327">
    <property type="protein sequence ID" value="KAH0810703.1"/>
    <property type="molecule type" value="Genomic_DNA"/>
</dbReference>